<evidence type="ECO:0000313" key="4">
    <source>
        <dbReference type="Proteomes" id="UP000189857"/>
    </source>
</evidence>
<accession>A0A1T4PPU1</accession>
<dbReference type="InterPro" id="IPR006938">
    <property type="entry name" value="DUF624"/>
</dbReference>
<keyword evidence="2" id="KW-1133">Transmembrane helix</keyword>
<dbReference type="RefSeq" id="WP_078787899.1">
    <property type="nucleotide sequence ID" value="NZ_FMTO01000012.1"/>
</dbReference>
<feature type="transmembrane region" description="Helical" evidence="2">
    <location>
        <begin position="66"/>
        <end position="95"/>
    </location>
</feature>
<protein>
    <submittedName>
        <fullName evidence="3">Uncharacterized membrane protein YesL</fullName>
    </submittedName>
</protein>
<feature type="transmembrane region" description="Helical" evidence="2">
    <location>
        <begin position="220"/>
        <end position="237"/>
    </location>
</feature>
<dbReference type="Proteomes" id="UP000189857">
    <property type="component" value="Unassembled WGS sequence"/>
</dbReference>
<feature type="compositionally biased region" description="Basic and acidic residues" evidence="1">
    <location>
        <begin position="22"/>
        <end position="35"/>
    </location>
</feature>
<dbReference type="OrthoDB" id="9814991at2"/>
<keyword evidence="2" id="KW-0472">Membrane</keyword>
<feature type="region of interest" description="Disordered" evidence="1">
    <location>
        <begin position="1"/>
        <end position="46"/>
    </location>
</feature>
<feature type="transmembrane region" description="Helical" evidence="2">
    <location>
        <begin position="196"/>
        <end position="214"/>
    </location>
</feature>
<gene>
    <name evidence="3" type="ORF">SAMN02745110_02095</name>
</gene>
<keyword evidence="4" id="KW-1185">Reference proteome</keyword>
<sequence length="258" mass="29604">MAKTEIKKNSKKSSNSVSTKSKNVEDSRAVSDVKKSQVTGQTENPEPVNLTAGQKFFIAMDKFGDFFILNILFFICCIPIVTIGASVTALYTVLIKMVKNQEGVARRDFFKAFKRNFKPATFVWLVIMVVGAAIYLQYAYVVSFKNQTASFLLIILAFEMMIVSMVVPLVFPLVARYTNTTFNYFKNAFIISITNVKEWLVILLHILLPLLIYYVNPRMFLYTCILWATILYSIFTYSKSIVMWKIFDRLENPDNDSK</sequence>
<evidence type="ECO:0000313" key="3">
    <source>
        <dbReference type="EMBL" id="SJZ93590.1"/>
    </source>
</evidence>
<organism evidence="3 4">
    <name type="scientific">Eubacterium ruminantium</name>
    <dbReference type="NCBI Taxonomy" id="42322"/>
    <lineage>
        <taxon>Bacteria</taxon>
        <taxon>Bacillati</taxon>
        <taxon>Bacillota</taxon>
        <taxon>Clostridia</taxon>
        <taxon>Eubacteriales</taxon>
        <taxon>Eubacteriaceae</taxon>
        <taxon>Eubacterium</taxon>
    </lineage>
</organism>
<name>A0A1T4PPU1_9FIRM</name>
<feature type="transmembrane region" description="Helical" evidence="2">
    <location>
        <begin position="116"/>
        <end position="138"/>
    </location>
</feature>
<evidence type="ECO:0000256" key="1">
    <source>
        <dbReference type="SAM" id="MobiDB-lite"/>
    </source>
</evidence>
<feature type="compositionally biased region" description="Low complexity" evidence="1">
    <location>
        <begin position="12"/>
        <end position="21"/>
    </location>
</feature>
<feature type="transmembrane region" description="Helical" evidence="2">
    <location>
        <begin position="150"/>
        <end position="175"/>
    </location>
</feature>
<reference evidence="3 4" key="1">
    <citation type="submission" date="2017-02" db="EMBL/GenBank/DDBJ databases">
        <authorList>
            <person name="Peterson S.W."/>
        </authorList>
    </citation>
    <scope>NUCLEOTIDE SEQUENCE [LARGE SCALE GENOMIC DNA]</scope>
    <source>
        <strain evidence="3 4">ATCC 17233</strain>
    </source>
</reference>
<keyword evidence="2" id="KW-0812">Transmembrane</keyword>
<dbReference type="AlphaFoldDB" id="A0A1T4PPU1"/>
<evidence type="ECO:0000256" key="2">
    <source>
        <dbReference type="SAM" id="Phobius"/>
    </source>
</evidence>
<dbReference type="Pfam" id="PF04854">
    <property type="entry name" value="DUF624"/>
    <property type="match status" value="1"/>
</dbReference>
<dbReference type="EMBL" id="FUXA01000013">
    <property type="protein sequence ID" value="SJZ93590.1"/>
    <property type="molecule type" value="Genomic_DNA"/>
</dbReference>
<proteinExistence type="predicted"/>